<evidence type="ECO:0000259" key="1">
    <source>
        <dbReference type="Pfam" id="PF02579"/>
    </source>
</evidence>
<accession>A0A1T4PEW1</accession>
<dbReference type="PANTHER" id="PTHR33937:SF2">
    <property type="entry name" value="DINITROGENASE IRON-MOLYBDENUM COFACTOR BIOSYNTHESIS DOMAIN-CONTAINING PROTEIN"/>
    <property type="match status" value="1"/>
</dbReference>
<dbReference type="EMBL" id="FUXM01000011">
    <property type="protein sequence ID" value="SJZ89891.1"/>
    <property type="molecule type" value="Genomic_DNA"/>
</dbReference>
<keyword evidence="3" id="KW-1185">Reference proteome</keyword>
<feature type="domain" description="Dinitrogenase iron-molybdenum cofactor biosynthesis" evidence="1">
    <location>
        <begin position="11"/>
        <end position="101"/>
    </location>
</feature>
<dbReference type="PANTHER" id="PTHR33937">
    <property type="entry name" value="IRON-MOLYBDENUM PROTEIN-RELATED-RELATED"/>
    <property type="match status" value="1"/>
</dbReference>
<gene>
    <name evidence="2" type="ORF">SAMN02745885_01244</name>
</gene>
<organism evidence="2 3">
    <name type="scientific">Carboxydocella sporoproducens DSM 16521</name>
    <dbReference type="NCBI Taxonomy" id="1121270"/>
    <lineage>
        <taxon>Bacteria</taxon>
        <taxon>Bacillati</taxon>
        <taxon>Bacillota</taxon>
        <taxon>Clostridia</taxon>
        <taxon>Eubacteriales</taxon>
        <taxon>Clostridiales Family XVI. Incertae Sedis</taxon>
        <taxon>Carboxydocella</taxon>
    </lineage>
</organism>
<dbReference type="InterPro" id="IPR051840">
    <property type="entry name" value="NifX/NifY_domain"/>
</dbReference>
<name>A0A1T4PEW1_9FIRM</name>
<proteinExistence type="predicted"/>
<dbReference type="Gene3D" id="3.30.420.130">
    <property type="entry name" value="Dinitrogenase iron-molybdenum cofactor biosynthesis domain"/>
    <property type="match status" value="1"/>
</dbReference>
<dbReference type="InterPro" id="IPR036105">
    <property type="entry name" value="DiNase_FeMo-co_biosyn_sf"/>
</dbReference>
<dbReference type="SUPFAM" id="SSF53146">
    <property type="entry name" value="Nitrogenase accessory factor-like"/>
    <property type="match status" value="1"/>
</dbReference>
<dbReference type="Pfam" id="PF02579">
    <property type="entry name" value="Nitro_FeMo-Co"/>
    <property type="match status" value="1"/>
</dbReference>
<dbReference type="AlphaFoldDB" id="A0A1T4PEW1"/>
<dbReference type="InterPro" id="IPR003731">
    <property type="entry name" value="Di-Nase_FeMo-co_biosynth"/>
</dbReference>
<protein>
    <submittedName>
        <fullName evidence="2">Predicted Fe-Mo cluster-binding protein, NifX family</fullName>
    </submittedName>
</protein>
<dbReference type="OrthoDB" id="280278at2"/>
<dbReference type="RefSeq" id="WP_159071947.1">
    <property type="nucleotide sequence ID" value="NZ_FUXM01000011.1"/>
</dbReference>
<reference evidence="3" key="1">
    <citation type="submission" date="2017-02" db="EMBL/GenBank/DDBJ databases">
        <authorList>
            <person name="Varghese N."/>
            <person name="Submissions S."/>
        </authorList>
    </citation>
    <scope>NUCLEOTIDE SEQUENCE [LARGE SCALE GENOMIC DNA]</scope>
    <source>
        <strain evidence="3">DSM 16521</strain>
    </source>
</reference>
<dbReference type="Proteomes" id="UP000189933">
    <property type="component" value="Unassembled WGS sequence"/>
</dbReference>
<evidence type="ECO:0000313" key="3">
    <source>
        <dbReference type="Proteomes" id="UP000189933"/>
    </source>
</evidence>
<sequence length="113" mass="12401">MIKKFAVASSDGKVINQHFGRAGKFYIFEVVDEGYKLVDIRANRPPCPVSTGDESLMDQTIELISDCQLVLAVRIGLGALTKLKQKGIKGIWALGPMVAETFDHYLGQCEKDG</sequence>
<evidence type="ECO:0000313" key="2">
    <source>
        <dbReference type="EMBL" id="SJZ89891.1"/>
    </source>
</evidence>